<sequence>MIENEITKSYFETQRERLVEIRDNLGQKTYGVEWGLRMVLQRLCFVVPSAYIKKCSDGKLLLRRRKDIEIYAFFKLLIVSVVVFSGLAALWIGLIILFIAGFDTFHALLCRIFLNKEWREEVSPKRNLIMAFVNYVEIAVCFAGAYLFCDQYQNPAKGYAFIIHNQIDVGTHHLTSTQAVYYSFVTGATVGYGDISAASAPAQFLVCLQVMVSLFFVVVIITNMMANFSKAGLANQQSDNCPSK</sequence>
<gene>
    <name evidence="3" type="ORF">SNE25_04040</name>
</gene>
<proteinExistence type="predicted"/>
<evidence type="ECO:0000259" key="2">
    <source>
        <dbReference type="Pfam" id="PF07885"/>
    </source>
</evidence>
<dbReference type="InterPro" id="IPR013099">
    <property type="entry name" value="K_chnl_dom"/>
</dbReference>
<dbReference type="RefSeq" id="WP_321563805.1">
    <property type="nucleotide sequence ID" value="NZ_CP139558.1"/>
</dbReference>
<organism evidence="3 4">
    <name type="scientific">Mucilaginibacter sabulilitoris</name>
    <dbReference type="NCBI Taxonomy" id="1173583"/>
    <lineage>
        <taxon>Bacteria</taxon>
        <taxon>Pseudomonadati</taxon>
        <taxon>Bacteroidota</taxon>
        <taxon>Sphingobacteriia</taxon>
        <taxon>Sphingobacteriales</taxon>
        <taxon>Sphingobacteriaceae</taxon>
        <taxon>Mucilaginibacter</taxon>
    </lineage>
</organism>
<reference evidence="3 4" key="1">
    <citation type="submission" date="2023-11" db="EMBL/GenBank/DDBJ databases">
        <title>Analysis of the Genomes of Mucilaginibacter gossypii cycad 4 and M. sabulilitoris SNA2: microbes with the potential for plant growth promotion.</title>
        <authorList>
            <person name="Hirsch A.M."/>
            <person name="Humm E."/>
            <person name="Rubbi M."/>
            <person name="Del Vecchio G."/>
            <person name="Ha S.M."/>
            <person name="Pellegrini M."/>
            <person name="Gunsalus R.P."/>
        </authorList>
    </citation>
    <scope>NUCLEOTIDE SEQUENCE [LARGE SCALE GENOMIC DNA]</scope>
    <source>
        <strain evidence="3 4">SNA2</strain>
    </source>
</reference>
<accession>A0ABZ0TP79</accession>
<feature type="transmembrane region" description="Helical" evidence="1">
    <location>
        <begin position="126"/>
        <end position="148"/>
    </location>
</feature>
<dbReference type="Pfam" id="PF07885">
    <property type="entry name" value="Ion_trans_2"/>
    <property type="match status" value="1"/>
</dbReference>
<keyword evidence="1" id="KW-0812">Transmembrane</keyword>
<dbReference type="EMBL" id="CP139558">
    <property type="protein sequence ID" value="WPU94689.1"/>
    <property type="molecule type" value="Genomic_DNA"/>
</dbReference>
<protein>
    <submittedName>
        <fullName evidence="3">Ion channel</fullName>
    </submittedName>
</protein>
<evidence type="ECO:0000313" key="3">
    <source>
        <dbReference type="EMBL" id="WPU94689.1"/>
    </source>
</evidence>
<feature type="domain" description="Potassium channel" evidence="2">
    <location>
        <begin position="166"/>
        <end position="227"/>
    </location>
</feature>
<dbReference type="SUPFAM" id="SSF81324">
    <property type="entry name" value="Voltage-gated potassium channels"/>
    <property type="match status" value="1"/>
</dbReference>
<dbReference type="Proteomes" id="UP001324380">
    <property type="component" value="Chromosome"/>
</dbReference>
<feature type="transmembrane region" description="Helical" evidence="1">
    <location>
        <begin position="202"/>
        <end position="221"/>
    </location>
</feature>
<feature type="transmembrane region" description="Helical" evidence="1">
    <location>
        <begin position="68"/>
        <end position="88"/>
    </location>
</feature>
<keyword evidence="1" id="KW-0472">Membrane</keyword>
<keyword evidence="1" id="KW-1133">Transmembrane helix</keyword>
<keyword evidence="4" id="KW-1185">Reference proteome</keyword>
<evidence type="ECO:0000256" key="1">
    <source>
        <dbReference type="SAM" id="Phobius"/>
    </source>
</evidence>
<dbReference type="Gene3D" id="1.10.287.70">
    <property type="match status" value="1"/>
</dbReference>
<name>A0ABZ0TP79_9SPHI</name>
<feature type="transmembrane region" description="Helical" evidence="1">
    <location>
        <begin position="94"/>
        <end position="114"/>
    </location>
</feature>
<evidence type="ECO:0000313" key="4">
    <source>
        <dbReference type="Proteomes" id="UP001324380"/>
    </source>
</evidence>